<accession>A0A1F8FQ76</accession>
<dbReference type="AlphaFoldDB" id="A0A1F8FQ76"/>
<gene>
    <name evidence="1" type="ORF">A3J47_00355</name>
</gene>
<organism evidence="1 2">
    <name type="scientific">Candidatus Yanofskybacteria bacterium RIFCSPHIGHO2_02_FULL_43_22</name>
    <dbReference type="NCBI Taxonomy" id="1802681"/>
    <lineage>
        <taxon>Bacteria</taxon>
        <taxon>Candidatus Yanofskyibacteriota</taxon>
    </lineage>
</organism>
<evidence type="ECO:0000313" key="2">
    <source>
        <dbReference type="Proteomes" id="UP000176581"/>
    </source>
</evidence>
<evidence type="ECO:0000313" key="1">
    <source>
        <dbReference type="EMBL" id="OGN14576.1"/>
    </source>
</evidence>
<dbReference type="EMBL" id="MGJV01000025">
    <property type="protein sequence ID" value="OGN14576.1"/>
    <property type="molecule type" value="Genomic_DNA"/>
</dbReference>
<dbReference type="SUPFAM" id="SSF110836">
    <property type="entry name" value="Hypothetical protein SAV1430"/>
    <property type="match status" value="1"/>
</dbReference>
<proteinExistence type="predicted"/>
<dbReference type="InterPro" id="IPR036498">
    <property type="entry name" value="Nfu/NifU_N_sf"/>
</dbReference>
<name>A0A1F8FQ76_9BACT</name>
<protein>
    <submittedName>
        <fullName evidence="1">Uncharacterized protein</fullName>
    </submittedName>
</protein>
<comment type="caution">
    <text evidence="1">The sequence shown here is derived from an EMBL/GenBank/DDBJ whole genome shotgun (WGS) entry which is preliminary data.</text>
</comment>
<dbReference type="Proteomes" id="UP000176581">
    <property type="component" value="Unassembled WGS sequence"/>
</dbReference>
<dbReference type="Gene3D" id="3.30.1370.70">
    <property type="entry name" value="Scaffold protein Nfu/NifU, N-terminal domain"/>
    <property type="match status" value="1"/>
</dbReference>
<reference evidence="1 2" key="1">
    <citation type="journal article" date="2016" name="Nat. Commun.">
        <title>Thousands of microbial genomes shed light on interconnected biogeochemical processes in an aquifer system.</title>
        <authorList>
            <person name="Anantharaman K."/>
            <person name="Brown C.T."/>
            <person name="Hug L.A."/>
            <person name="Sharon I."/>
            <person name="Castelle C.J."/>
            <person name="Probst A.J."/>
            <person name="Thomas B.C."/>
            <person name="Singh A."/>
            <person name="Wilkins M.J."/>
            <person name="Karaoz U."/>
            <person name="Brodie E.L."/>
            <person name="Williams K.H."/>
            <person name="Hubbard S.S."/>
            <person name="Banfield J.F."/>
        </authorList>
    </citation>
    <scope>NUCLEOTIDE SEQUENCE [LARGE SCALE GENOMIC DNA]</scope>
</reference>
<sequence>MAKRCKISVAMERFTAEYMGYNMLLRVSGGGIAESRGDTLYSTLTDIDGVSDAIVTRWRVSIQKSDHAEWSAIVPAVKKVLVKFFGKGVRINERTRPNMPEEIGMLLGEAEMDSIRDSMSGCALTEDECDALGIDFDQHNADLRSGSY</sequence>